<comment type="caution">
    <text evidence="1">The sequence shown here is derived from an EMBL/GenBank/DDBJ whole genome shotgun (WGS) entry which is preliminary data.</text>
</comment>
<keyword evidence="2" id="KW-1185">Reference proteome</keyword>
<gene>
    <name evidence="1" type="ORF">KIN20_015287</name>
</gene>
<dbReference type="Proteomes" id="UP001196413">
    <property type="component" value="Unassembled WGS sequence"/>
</dbReference>
<evidence type="ECO:0000313" key="1">
    <source>
        <dbReference type="EMBL" id="KAJ1357204.1"/>
    </source>
</evidence>
<dbReference type="AlphaFoldDB" id="A0AAD5QPS1"/>
<proteinExistence type="predicted"/>
<accession>A0AAD5QPS1</accession>
<dbReference type="EMBL" id="JAHQIW010003061">
    <property type="protein sequence ID" value="KAJ1357204.1"/>
    <property type="molecule type" value="Genomic_DNA"/>
</dbReference>
<protein>
    <submittedName>
        <fullName evidence="1">Uncharacterized protein</fullName>
    </submittedName>
</protein>
<reference evidence="1" key="1">
    <citation type="submission" date="2021-06" db="EMBL/GenBank/DDBJ databases">
        <title>Parelaphostrongylus tenuis whole genome reference sequence.</title>
        <authorList>
            <person name="Garwood T.J."/>
            <person name="Larsen P.A."/>
            <person name="Fountain-Jones N.M."/>
            <person name="Garbe J.R."/>
            <person name="Macchietto M.G."/>
            <person name="Kania S.A."/>
            <person name="Gerhold R.W."/>
            <person name="Richards J.E."/>
            <person name="Wolf T.M."/>
        </authorList>
    </citation>
    <scope>NUCLEOTIDE SEQUENCE</scope>
    <source>
        <strain evidence="1">MNPRO001-30</strain>
        <tissue evidence="1">Meninges</tissue>
    </source>
</reference>
<sequence length="62" mass="7430">MRLWQVNASIWLEVNTQLAKVIHFFNSRESEFRARGVDLLPEKWEEVFEVESTDSGDFRRDD</sequence>
<evidence type="ECO:0000313" key="2">
    <source>
        <dbReference type="Proteomes" id="UP001196413"/>
    </source>
</evidence>
<name>A0AAD5QPS1_PARTN</name>
<organism evidence="1 2">
    <name type="scientific">Parelaphostrongylus tenuis</name>
    <name type="common">Meningeal worm</name>
    <dbReference type="NCBI Taxonomy" id="148309"/>
    <lineage>
        <taxon>Eukaryota</taxon>
        <taxon>Metazoa</taxon>
        <taxon>Ecdysozoa</taxon>
        <taxon>Nematoda</taxon>
        <taxon>Chromadorea</taxon>
        <taxon>Rhabditida</taxon>
        <taxon>Rhabditina</taxon>
        <taxon>Rhabditomorpha</taxon>
        <taxon>Strongyloidea</taxon>
        <taxon>Metastrongylidae</taxon>
        <taxon>Parelaphostrongylus</taxon>
    </lineage>
</organism>